<proteinExistence type="predicted"/>
<reference evidence="4 5" key="1">
    <citation type="submission" date="2017-09" db="EMBL/GenBank/DDBJ databases">
        <authorList>
            <consortium name="International Durum Wheat Genome Sequencing Consortium (IDWGSC)"/>
            <person name="Milanesi L."/>
        </authorList>
    </citation>
    <scope>NUCLEOTIDE SEQUENCE [LARGE SCALE GENOMIC DNA]</scope>
    <source>
        <strain evidence="5">cv. Svevo</strain>
    </source>
</reference>
<evidence type="ECO:0000313" key="5">
    <source>
        <dbReference type="Proteomes" id="UP000324705"/>
    </source>
</evidence>
<protein>
    <recommendedName>
        <fullName evidence="6">NB-ARC domain-containing protein</fullName>
    </recommendedName>
</protein>
<feature type="domain" description="R13L1/DRL21-like LRR repeat region" evidence="3">
    <location>
        <begin position="390"/>
        <end position="515"/>
    </location>
</feature>
<keyword evidence="5" id="KW-1185">Reference proteome</keyword>
<dbReference type="InterPro" id="IPR032675">
    <property type="entry name" value="LRR_dom_sf"/>
</dbReference>
<name>A0A9R1RGB3_TRITD</name>
<dbReference type="Pfam" id="PF25019">
    <property type="entry name" value="LRR_R13L1-DRL21"/>
    <property type="match status" value="1"/>
</dbReference>
<dbReference type="Gene3D" id="3.80.10.10">
    <property type="entry name" value="Ribonuclease Inhibitor"/>
    <property type="match status" value="2"/>
</dbReference>
<dbReference type="PANTHER" id="PTHR47186">
    <property type="entry name" value="LEUCINE-RICH REPEAT-CONTAINING PROTEIN 57"/>
    <property type="match status" value="1"/>
</dbReference>
<evidence type="ECO:0000259" key="2">
    <source>
        <dbReference type="Pfam" id="PF23559"/>
    </source>
</evidence>
<evidence type="ECO:0000313" key="4">
    <source>
        <dbReference type="EMBL" id="VAH40459.1"/>
    </source>
</evidence>
<dbReference type="SUPFAM" id="SSF52058">
    <property type="entry name" value="L domain-like"/>
    <property type="match status" value="1"/>
</dbReference>
<dbReference type="AlphaFoldDB" id="A0A9R1RGB3"/>
<sequence length="740" mass="82370">MWEDVLASFEGGKPGSRILMTSQANMCVRALGAGTRIVLDGIGAADLALVLKQTAFGDEHAETPLLDDVIQSVAVCLRGSPSAAKAAVGKLTDKRSKSGWKGLLKPGSGHSGAGDAWSYWNLSPQLRSCLGFCSMFPDKWEFEPETLVKMWIANGIIRGDDNGNVEIGKKYIRDLQARSLFKSIKEDGRTYFVLPELVHSMLLSLPTKYFHRFSHEDLTSSPTIVPESVRHLSLIGGGCHALAKLKEMENPVLNKLKTLLVFEGSAIDKEVTEQLKAVTMLDLAGTQIVDLPKGIGKCKHLRYLGLPDPDTIRSLPAAVTKLLHLQTLSLGKKCTLDQGFPAHGMCSLINLRHLDMPVKYIGMISHLGRLKQLQGSIELCADKGQRHVILQELAGMNSLHGTITVKGLHAVARKEEAQKARLEKKEHAKVLKFEWSGERACSIRSQEQVFEGLRPPRNIQELHIRRYQGTSSPSWLEGNHLKNLSQLHLINCPNCKVLPCLNQLPDLRVLHIKEMRSVGRIDRMLLGGRGGVLRSLQKLELDDMPNLAEWSVDSTGDAFPRLQEVHILNCPKLKHLPRIPSTVINLKIEHENSYLHMYPCSRSTSASFVLEIHGEAVERLQQDFLLQDPARDIHALSIKRYAGPGEVSINLLSSARSLSLSRCVLTDRQLEMFFQKLQSLEMLEISDCTEFRAFPDDAVPASLKSLWLKGCHPTLMEELHDRTSPTWARISSIPRVNIID</sequence>
<dbReference type="Gramene" id="TRITD2Bv1G009210.1">
    <property type="protein sequence ID" value="TRITD2Bv1G009210.1"/>
    <property type="gene ID" value="TRITD2Bv1G009210"/>
</dbReference>
<dbReference type="InterPro" id="IPR036388">
    <property type="entry name" value="WH-like_DNA-bd_sf"/>
</dbReference>
<dbReference type="OMA" id="IVISECR"/>
<accession>A0A9R1RGB3</accession>
<keyword evidence="1" id="KW-0611">Plant defense</keyword>
<evidence type="ECO:0000259" key="3">
    <source>
        <dbReference type="Pfam" id="PF25019"/>
    </source>
</evidence>
<dbReference type="InterPro" id="IPR056789">
    <property type="entry name" value="LRR_R13L1-DRL21"/>
</dbReference>
<evidence type="ECO:0000256" key="1">
    <source>
        <dbReference type="ARBA" id="ARBA00022821"/>
    </source>
</evidence>
<dbReference type="PANTHER" id="PTHR47186:SF3">
    <property type="entry name" value="OS09G0267800 PROTEIN"/>
    <property type="match status" value="1"/>
</dbReference>
<feature type="domain" description="Disease resistance protein winged helix" evidence="2">
    <location>
        <begin position="135"/>
        <end position="201"/>
    </location>
</feature>
<organism evidence="4 5">
    <name type="scientific">Triticum turgidum subsp. durum</name>
    <name type="common">Durum wheat</name>
    <name type="synonym">Triticum durum</name>
    <dbReference type="NCBI Taxonomy" id="4567"/>
    <lineage>
        <taxon>Eukaryota</taxon>
        <taxon>Viridiplantae</taxon>
        <taxon>Streptophyta</taxon>
        <taxon>Embryophyta</taxon>
        <taxon>Tracheophyta</taxon>
        <taxon>Spermatophyta</taxon>
        <taxon>Magnoliopsida</taxon>
        <taxon>Liliopsida</taxon>
        <taxon>Poales</taxon>
        <taxon>Poaceae</taxon>
        <taxon>BOP clade</taxon>
        <taxon>Pooideae</taxon>
        <taxon>Triticodae</taxon>
        <taxon>Triticeae</taxon>
        <taxon>Triticinae</taxon>
        <taxon>Triticum</taxon>
    </lineage>
</organism>
<evidence type="ECO:0008006" key="6">
    <source>
        <dbReference type="Google" id="ProtNLM"/>
    </source>
</evidence>
<dbReference type="GO" id="GO:0006952">
    <property type="term" value="P:defense response"/>
    <property type="evidence" value="ECO:0007669"/>
    <property type="project" value="UniProtKB-KW"/>
</dbReference>
<dbReference type="InterPro" id="IPR058922">
    <property type="entry name" value="WHD_DRP"/>
</dbReference>
<dbReference type="Proteomes" id="UP000324705">
    <property type="component" value="Chromosome 2B"/>
</dbReference>
<dbReference type="EMBL" id="LT934114">
    <property type="protein sequence ID" value="VAH40459.1"/>
    <property type="molecule type" value="Genomic_DNA"/>
</dbReference>
<gene>
    <name evidence="4" type="ORF">TRITD_2Bv1G009210</name>
</gene>
<dbReference type="Pfam" id="PF23559">
    <property type="entry name" value="WHD_DRP"/>
    <property type="match status" value="1"/>
</dbReference>
<dbReference type="Gene3D" id="1.10.10.10">
    <property type="entry name" value="Winged helix-like DNA-binding domain superfamily/Winged helix DNA-binding domain"/>
    <property type="match status" value="1"/>
</dbReference>